<gene>
    <name evidence="1" type="ORF">AKJ09_02893</name>
</gene>
<dbReference type="RefSeq" id="WP_146647547.1">
    <property type="nucleotide sequence ID" value="NZ_CP012333.1"/>
</dbReference>
<dbReference type="EMBL" id="CP012333">
    <property type="protein sequence ID" value="AKU96229.1"/>
    <property type="molecule type" value="Genomic_DNA"/>
</dbReference>
<name>A0A0K1PSZ2_9BACT</name>
<dbReference type="OrthoDB" id="8421706at2"/>
<proteinExistence type="predicted"/>
<evidence type="ECO:0000313" key="2">
    <source>
        <dbReference type="Proteomes" id="UP000064967"/>
    </source>
</evidence>
<dbReference type="KEGG" id="llu:AKJ09_02893"/>
<dbReference type="AlphaFoldDB" id="A0A0K1PSZ2"/>
<sequence>MEQTDKNLPPIACSLNALTDAERHREGELLDLHLESIRERRERADGYSYRYPEDPGLFARMAELVGLEHRCCPFLDSRLEWAGAEATPWLHVTGGARVKPFVADTFGAPHD</sequence>
<reference evidence="1 2" key="1">
    <citation type="submission" date="2015-08" db="EMBL/GenBank/DDBJ databases">
        <authorList>
            <person name="Babu N.S."/>
            <person name="Beckwith C.J."/>
            <person name="Beseler K.G."/>
            <person name="Brison A."/>
            <person name="Carone J.V."/>
            <person name="Caskin T.P."/>
            <person name="Diamond M."/>
            <person name="Durham M.E."/>
            <person name="Foxe J.M."/>
            <person name="Go M."/>
            <person name="Henderson B.A."/>
            <person name="Jones I.B."/>
            <person name="McGettigan J.A."/>
            <person name="Micheletti S.J."/>
            <person name="Nasrallah M.E."/>
            <person name="Ortiz D."/>
            <person name="Piller C.R."/>
            <person name="Privatt S.R."/>
            <person name="Schneider S.L."/>
            <person name="Sharp S."/>
            <person name="Smith T.C."/>
            <person name="Stanton J.D."/>
            <person name="Ullery H.E."/>
            <person name="Wilson R.J."/>
            <person name="Serrano M.G."/>
            <person name="Buck G."/>
            <person name="Lee V."/>
            <person name="Wang Y."/>
            <person name="Carvalho R."/>
            <person name="Voegtly L."/>
            <person name="Shi R."/>
            <person name="Duckworth R."/>
            <person name="Johnson A."/>
            <person name="Loviza R."/>
            <person name="Walstead R."/>
            <person name="Shah Z."/>
            <person name="Kiflezghi M."/>
            <person name="Wade K."/>
            <person name="Ball S.L."/>
            <person name="Bradley K.W."/>
            <person name="Asai D.J."/>
            <person name="Bowman C.A."/>
            <person name="Russell D.A."/>
            <person name="Pope W.H."/>
            <person name="Jacobs-Sera D."/>
            <person name="Hendrix R.W."/>
            <person name="Hatfull G.F."/>
        </authorList>
    </citation>
    <scope>NUCLEOTIDE SEQUENCE [LARGE SCALE GENOMIC DNA]</scope>
    <source>
        <strain evidence="1 2">DSM 27648</strain>
    </source>
</reference>
<dbReference type="Proteomes" id="UP000064967">
    <property type="component" value="Chromosome"/>
</dbReference>
<accession>A0A0K1PSZ2</accession>
<protein>
    <submittedName>
        <fullName evidence="1">Uncharacterized protein</fullName>
    </submittedName>
</protein>
<organism evidence="1 2">
    <name type="scientific">Labilithrix luteola</name>
    <dbReference type="NCBI Taxonomy" id="1391654"/>
    <lineage>
        <taxon>Bacteria</taxon>
        <taxon>Pseudomonadati</taxon>
        <taxon>Myxococcota</taxon>
        <taxon>Polyangia</taxon>
        <taxon>Polyangiales</taxon>
        <taxon>Labilitrichaceae</taxon>
        <taxon>Labilithrix</taxon>
    </lineage>
</organism>
<dbReference type="STRING" id="1391654.AKJ09_02893"/>
<keyword evidence="2" id="KW-1185">Reference proteome</keyword>
<evidence type="ECO:0000313" key="1">
    <source>
        <dbReference type="EMBL" id="AKU96229.1"/>
    </source>
</evidence>